<gene>
    <name evidence="3" type="ORF">SAMN04487788_3004</name>
</gene>
<dbReference type="CDD" id="cd00118">
    <property type="entry name" value="LysM"/>
    <property type="match status" value="1"/>
</dbReference>
<dbReference type="InterPro" id="IPR018392">
    <property type="entry name" value="LysM"/>
</dbReference>
<reference evidence="3 4" key="1">
    <citation type="submission" date="2016-10" db="EMBL/GenBank/DDBJ databases">
        <authorList>
            <person name="de Groot N.N."/>
        </authorList>
    </citation>
    <scope>NUCLEOTIDE SEQUENCE [LARGE SCALE GENOMIC DNA]</scope>
    <source>
        <strain evidence="3 4">StLB037</strain>
    </source>
</reference>
<evidence type="ECO:0000259" key="2">
    <source>
        <dbReference type="PROSITE" id="PS51782"/>
    </source>
</evidence>
<accession>A0A1H0RQX9</accession>
<protein>
    <submittedName>
        <fullName evidence="3">LysM domain-containing protein</fullName>
    </submittedName>
</protein>
<dbReference type="InterPro" id="IPR036779">
    <property type="entry name" value="LysM_dom_sf"/>
</dbReference>
<proteinExistence type="predicted"/>
<dbReference type="PROSITE" id="PS51782">
    <property type="entry name" value="LYSM"/>
    <property type="match status" value="1"/>
</dbReference>
<name>A0A1H0RQX9_MICTS</name>
<dbReference type="AlphaFoldDB" id="A0A1H0RQX9"/>
<dbReference type="Gene3D" id="3.10.350.10">
    <property type="entry name" value="LysM domain"/>
    <property type="match status" value="1"/>
</dbReference>
<feature type="compositionally biased region" description="Low complexity" evidence="1">
    <location>
        <begin position="51"/>
        <end position="67"/>
    </location>
</feature>
<dbReference type="Proteomes" id="UP000186456">
    <property type="component" value="Unassembled WGS sequence"/>
</dbReference>
<feature type="domain" description="LysM" evidence="2">
    <location>
        <begin position="138"/>
        <end position="183"/>
    </location>
</feature>
<evidence type="ECO:0000256" key="1">
    <source>
        <dbReference type="SAM" id="MobiDB-lite"/>
    </source>
</evidence>
<evidence type="ECO:0000313" key="4">
    <source>
        <dbReference type="Proteomes" id="UP000186456"/>
    </source>
</evidence>
<evidence type="ECO:0000313" key="3">
    <source>
        <dbReference type="EMBL" id="SDP31873.1"/>
    </source>
</evidence>
<sequence length="199" mass="19863">MLETMKPSATVVAGAVCAVVVVGLAALTVPAFAPLGTVASVAAGLTASLESTPSDPSTPSASAAPVDPYGPPEGYVHVGNGTYIPGGGFGDCAESAYIHMGSQDGQAPTASLFGKLVDTGVREFAAGTPAFADDGRIATYTVAPGDVPTAIGDRFCIWNGMSLTTLNGIPGSTAIQPGQVLVLDPAAVPGFVFDYPYAR</sequence>
<feature type="region of interest" description="Disordered" evidence="1">
    <location>
        <begin position="49"/>
        <end position="68"/>
    </location>
</feature>
<dbReference type="SMART" id="SM00257">
    <property type="entry name" value="LysM"/>
    <property type="match status" value="1"/>
</dbReference>
<dbReference type="Pfam" id="PF01476">
    <property type="entry name" value="LysM"/>
    <property type="match status" value="1"/>
</dbReference>
<dbReference type="EMBL" id="FNJN01000007">
    <property type="protein sequence ID" value="SDP31873.1"/>
    <property type="molecule type" value="Genomic_DNA"/>
</dbReference>
<organism evidence="3 4">
    <name type="scientific">Microbacterium testaceum (strain StLB037)</name>
    <dbReference type="NCBI Taxonomy" id="979556"/>
    <lineage>
        <taxon>Bacteria</taxon>
        <taxon>Bacillati</taxon>
        <taxon>Actinomycetota</taxon>
        <taxon>Actinomycetes</taxon>
        <taxon>Micrococcales</taxon>
        <taxon>Microbacteriaceae</taxon>
        <taxon>Microbacterium</taxon>
    </lineage>
</organism>